<name>A0A2G9H8V5_9LAMI</name>
<comment type="subcellular location">
    <subcellularLocation>
        <location evidence="1">Membrane</location>
        <topology evidence="1">Single-pass type II membrane protein</topology>
    </subcellularLocation>
</comment>
<comment type="caution">
    <text evidence="6">The sequence shown here is derived from an EMBL/GenBank/DDBJ whole genome shotgun (WGS) entry which is preliminary data.</text>
</comment>
<dbReference type="Pfam" id="PF02485">
    <property type="entry name" value="Branch"/>
    <property type="match status" value="2"/>
</dbReference>
<dbReference type="InterPro" id="IPR003406">
    <property type="entry name" value="Glyco_trans_14"/>
</dbReference>
<reference evidence="7" key="1">
    <citation type="journal article" date="2018" name="Gigascience">
        <title>Genome assembly of the Pink Ipe (Handroanthus impetiginosus, Bignoniaceae), a highly valued, ecologically keystone Neotropical timber forest tree.</title>
        <authorList>
            <person name="Silva-Junior O.B."/>
            <person name="Grattapaglia D."/>
            <person name="Novaes E."/>
            <person name="Collevatti R.G."/>
        </authorList>
    </citation>
    <scope>NUCLEOTIDE SEQUENCE [LARGE SCALE GENOMIC DNA]</scope>
    <source>
        <strain evidence="7">cv. UFG-1</strain>
    </source>
</reference>
<keyword evidence="2" id="KW-0328">Glycosyltransferase</keyword>
<dbReference type="OrthoDB" id="191334at2759"/>
<dbReference type="PANTHER" id="PTHR31042">
    <property type="entry name" value="CORE-2/I-BRANCHING BETA-1,6-N-ACETYLGLUCOSAMINYLTRANSFERASE FAMILY PROTEIN-RELATED"/>
    <property type="match status" value="1"/>
</dbReference>
<dbReference type="EMBL" id="NKXS01002379">
    <property type="protein sequence ID" value="PIN13945.1"/>
    <property type="molecule type" value="Genomic_DNA"/>
</dbReference>
<protein>
    <submittedName>
        <fullName evidence="6">Uncharacterized protein</fullName>
    </submittedName>
</protein>
<organism evidence="6 7">
    <name type="scientific">Handroanthus impetiginosus</name>
    <dbReference type="NCBI Taxonomy" id="429701"/>
    <lineage>
        <taxon>Eukaryota</taxon>
        <taxon>Viridiplantae</taxon>
        <taxon>Streptophyta</taxon>
        <taxon>Embryophyta</taxon>
        <taxon>Tracheophyta</taxon>
        <taxon>Spermatophyta</taxon>
        <taxon>Magnoliopsida</taxon>
        <taxon>eudicotyledons</taxon>
        <taxon>Gunneridae</taxon>
        <taxon>Pentapetalae</taxon>
        <taxon>asterids</taxon>
        <taxon>lamiids</taxon>
        <taxon>Lamiales</taxon>
        <taxon>Bignoniaceae</taxon>
        <taxon>Crescentiina</taxon>
        <taxon>Tabebuia alliance</taxon>
        <taxon>Handroanthus</taxon>
    </lineage>
</organism>
<evidence type="ECO:0000256" key="4">
    <source>
        <dbReference type="ARBA" id="ARBA00023136"/>
    </source>
</evidence>
<gene>
    <name evidence="6" type="ORF">CDL12_13427</name>
</gene>
<keyword evidence="3" id="KW-0808">Transferase</keyword>
<evidence type="ECO:0000256" key="1">
    <source>
        <dbReference type="ARBA" id="ARBA00004606"/>
    </source>
</evidence>
<evidence type="ECO:0000256" key="5">
    <source>
        <dbReference type="ARBA" id="ARBA00023180"/>
    </source>
</evidence>
<keyword evidence="4" id="KW-0472">Membrane</keyword>
<dbReference type="AlphaFoldDB" id="A0A2G9H8V5"/>
<accession>A0A2G9H8V5</accession>
<dbReference type="GO" id="GO:0016020">
    <property type="term" value="C:membrane"/>
    <property type="evidence" value="ECO:0007669"/>
    <property type="project" value="UniProtKB-SubCell"/>
</dbReference>
<evidence type="ECO:0000313" key="7">
    <source>
        <dbReference type="Proteomes" id="UP000231279"/>
    </source>
</evidence>
<proteinExistence type="predicted"/>
<evidence type="ECO:0000256" key="2">
    <source>
        <dbReference type="ARBA" id="ARBA00022676"/>
    </source>
</evidence>
<dbReference type="PANTHER" id="PTHR31042:SF111">
    <property type="entry name" value="CORE-2_I-BRANCHING BETA-1,6-N-ACETYLGLUCOSAMINYLTRANSFERASE FAMILY PROTEIN"/>
    <property type="match status" value="1"/>
</dbReference>
<sequence>MVEAERRLLANALIDFSNRRVVLLSESCIPLFNFKSIYNYLIRSTASFVESYDQLRPVGRGRYDLRIRPYVTRMAEGLPMIFKKHCKPACYSDEHYLPTMITKRSPWKNSNRTLTWVDWSRGGPHPVRFVRTDITPEMLTRMRRDTRCLYNRRPTRVCHLFAKKFTVIALDRLMRFAPKIMEF</sequence>
<evidence type="ECO:0000256" key="3">
    <source>
        <dbReference type="ARBA" id="ARBA00022679"/>
    </source>
</evidence>
<keyword evidence="5" id="KW-0325">Glycoprotein</keyword>
<dbReference type="GO" id="GO:0016757">
    <property type="term" value="F:glycosyltransferase activity"/>
    <property type="evidence" value="ECO:0007669"/>
    <property type="project" value="UniProtKB-KW"/>
</dbReference>
<dbReference type="InterPro" id="IPR044174">
    <property type="entry name" value="BC10-like"/>
</dbReference>
<dbReference type="Proteomes" id="UP000231279">
    <property type="component" value="Unassembled WGS sequence"/>
</dbReference>
<evidence type="ECO:0000313" key="6">
    <source>
        <dbReference type="EMBL" id="PIN13945.1"/>
    </source>
</evidence>
<dbReference type="STRING" id="429701.A0A2G9H8V5"/>
<keyword evidence="7" id="KW-1185">Reference proteome</keyword>